<feature type="region of interest" description="Disordered" evidence="1">
    <location>
        <begin position="1"/>
        <end position="123"/>
    </location>
</feature>
<name>A0AAD5LKW7_PYTIN</name>
<dbReference type="EMBL" id="JAKCXM010000112">
    <property type="protein sequence ID" value="KAJ0402068.1"/>
    <property type="molecule type" value="Genomic_DNA"/>
</dbReference>
<reference evidence="2" key="1">
    <citation type="submission" date="2021-12" db="EMBL/GenBank/DDBJ databases">
        <title>Prjna785345.</title>
        <authorList>
            <person name="Rujirawat T."/>
            <person name="Krajaejun T."/>
        </authorList>
    </citation>
    <scope>NUCLEOTIDE SEQUENCE</scope>
    <source>
        <strain evidence="2">Pi057C3</strain>
    </source>
</reference>
<dbReference type="AlphaFoldDB" id="A0AAD5LKW7"/>
<feature type="compositionally biased region" description="Basic and acidic residues" evidence="1">
    <location>
        <begin position="1"/>
        <end position="20"/>
    </location>
</feature>
<evidence type="ECO:0000256" key="1">
    <source>
        <dbReference type="SAM" id="MobiDB-lite"/>
    </source>
</evidence>
<sequence>MSEPQLEERSLKIQDEDAKSPRKAIQEPPAQQELAEPAAEPEAAATVAETADSPVEKTSDGDPTKIDTTPSNEVSERSGRDNVKDAEVGGDRQDEGAGPKRQQGAGTQESTDSEREDDDDDSVDAIADAIREVNISHNPNISHSAYHRFDDGSIEVGSGFTTPGMYVARESGIAYDTSCDPPQPCFNCQGNHWRKDCPRRATFTR</sequence>
<accession>A0AAD5LKW7</accession>
<feature type="compositionally biased region" description="Acidic residues" evidence="1">
    <location>
        <begin position="114"/>
        <end position="123"/>
    </location>
</feature>
<protein>
    <recommendedName>
        <fullName evidence="4">CCHC-type domain-containing protein</fullName>
    </recommendedName>
</protein>
<feature type="compositionally biased region" description="Basic and acidic residues" evidence="1">
    <location>
        <begin position="54"/>
        <end position="65"/>
    </location>
</feature>
<evidence type="ECO:0008006" key="4">
    <source>
        <dbReference type="Google" id="ProtNLM"/>
    </source>
</evidence>
<evidence type="ECO:0000313" key="3">
    <source>
        <dbReference type="Proteomes" id="UP001209570"/>
    </source>
</evidence>
<comment type="caution">
    <text evidence="2">The sequence shown here is derived from an EMBL/GenBank/DDBJ whole genome shotgun (WGS) entry which is preliminary data.</text>
</comment>
<keyword evidence="3" id="KW-1185">Reference proteome</keyword>
<evidence type="ECO:0000313" key="2">
    <source>
        <dbReference type="EMBL" id="KAJ0402068.1"/>
    </source>
</evidence>
<feature type="compositionally biased region" description="Basic and acidic residues" evidence="1">
    <location>
        <begin position="74"/>
        <end position="98"/>
    </location>
</feature>
<dbReference type="Proteomes" id="UP001209570">
    <property type="component" value="Unassembled WGS sequence"/>
</dbReference>
<proteinExistence type="predicted"/>
<feature type="compositionally biased region" description="Low complexity" evidence="1">
    <location>
        <begin position="26"/>
        <end position="51"/>
    </location>
</feature>
<gene>
    <name evidence="2" type="ORF">P43SY_009273</name>
</gene>
<organism evidence="2 3">
    <name type="scientific">Pythium insidiosum</name>
    <name type="common">Pythiosis disease agent</name>
    <dbReference type="NCBI Taxonomy" id="114742"/>
    <lineage>
        <taxon>Eukaryota</taxon>
        <taxon>Sar</taxon>
        <taxon>Stramenopiles</taxon>
        <taxon>Oomycota</taxon>
        <taxon>Peronosporomycetes</taxon>
        <taxon>Pythiales</taxon>
        <taxon>Pythiaceae</taxon>
        <taxon>Pythium</taxon>
    </lineage>
</organism>